<keyword evidence="1" id="KW-1133">Transmembrane helix</keyword>
<feature type="transmembrane region" description="Helical" evidence="1">
    <location>
        <begin position="191"/>
        <end position="213"/>
    </location>
</feature>
<proteinExistence type="predicted"/>
<accession>A0A1I1T4Y2</accession>
<dbReference type="OrthoDB" id="5621705at2"/>
<keyword evidence="3" id="KW-1185">Reference proteome</keyword>
<feature type="transmembrane region" description="Helical" evidence="1">
    <location>
        <begin position="41"/>
        <end position="59"/>
    </location>
</feature>
<name>A0A1I1T4Y2_9BURK</name>
<dbReference type="Proteomes" id="UP000198639">
    <property type="component" value="Unassembled WGS sequence"/>
</dbReference>
<keyword evidence="1" id="KW-0812">Transmembrane</keyword>
<dbReference type="STRING" id="1164594.SAMN05216204_1282"/>
<organism evidence="2 3">
    <name type="scientific">Massilia yuzhufengensis</name>
    <dbReference type="NCBI Taxonomy" id="1164594"/>
    <lineage>
        <taxon>Bacteria</taxon>
        <taxon>Pseudomonadati</taxon>
        <taxon>Pseudomonadota</taxon>
        <taxon>Betaproteobacteria</taxon>
        <taxon>Burkholderiales</taxon>
        <taxon>Oxalobacteraceae</taxon>
        <taxon>Telluria group</taxon>
        <taxon>Massilia</taxon>
    </lineage>
</organism>
<protein>
    <recommendedName>
        <fullName evidence="4">DUF2189 domain-containing protein</fullName>
    </recommendedName>
</protein>
<evidence type="ECO:0008006" key="4">
    <source>
        <dbReference type="Google" id="ProtNLM"/>
    </source>
</evidence>
<gene>
    <name evidence="2" type="ORF">SAMN05216204_1282</name>
</gene>
<reference evidence="3" key="1">
    <citation type="submission" date="2016-10" db="EMBL/GenBank/DDBJ databases">
        <authorList>
            <person name="Varghese N."/>
            <person name="Submissions S."/>
        </authorList>
    </citation>
    <scope>NUCLEOTIDE SEQUENCE [LARGE SCALE GENOMIC DNA]</scope>
    <source>
        <strain evidence="3">CGMCC 1.12041</strain>
    </source>
</reference>
<feature type="transmembrane region" description="Helical" evidence="1">
    <location>
        <begin position="65"/>
        <end position="82"/>
    </location>
</feature>
<evidence type="ECO:0000256" key="1">
    <source>
        <dbReference type="SAM" id="Phobius"/>
    </source>
</evidence>
<dbReference type="RefSeq" id="WP_091876213.1">
    <property type="nucleotide sequence ID" value="NZ_FOLD01000028.1"/>
</dbReference>
<evidence type="ECO:0000313" key="2">
    <source>
        <dbReference type="EMBL" id="SFD53795.1"/>
    </source>
</evidence>
<feature type="transmembrane region" description="Helical" evidence="1">
    <location>
        <begin position="142"/>
        <end position="170"/>
    </location>
</feature>
<keyword evidence="1" id="KW-0472">Membrane</keyword>
<sequence length="235" mass="24084">MQASHTLNTDPAPDALSIHRVPAGRGLAWLASGWADFRRNMAPLAVLGITLLLVSWLLVGSKGGFISVIISIIYLGVAAAYCRMGDRGEVFLAGSGTWRNPALWALAVVAGMASVAMVGVVALAAVAGFSTGVRPGAPVGLGWFYFFGAAQVLITLLVSTIWMAPALVVNKGAGVVQALRLSVVGSLRNPLAFLTVLVLGFVLVVVASIPLGLGLVVALPMLACAAARAADEIVA</sequence>
<dbReference type="EMBL" id="FOLD01000028">
    <property type="protein sequence ID" value="SFD53795.1"/>
    <property type="molecule type" value="Genomic_DNA"/>
</dbReference>
<dbReference type="AlphaFoldDB" id="A0A1I1T4Y2"/>
<feature type="transmembrane region" description="Helical" evidence="1">
    <location>
        <begin position="103"/>
        <end position="130"/>
    </location>
</feature>
<evidence type="ECO:0000313" key="3">
    <source>
        <dbReference type="Proteomes" id="UP000198639"/>
    </source>
</evidence>